<reference evidence="6 7" key="1">
    <citation type="submission" date="2016-07" db="EMBL/GenBank/DDBJ databases">
        <title>Pervasive Adenine N6-methylation of Active Genes in Fungi.</title>
        <authorList>
            <consortium name="DOE Joint Genome Institute"/>
            <person name="Mondo S.J."/>
            <person name="Dannebaum R.O."/>
            <person name="Kuo R.C."/>
            <person name="Labutti K."/>
            <person name="Haridas S."/>
            <person name="Kuo A."/>
            <person name="Salamov A."/>
            <person name="Ahrendt S.R."/>
            <person name="Lipzen A."/>
            <person name="Sullivan W."/>
            <person name="Andreopoulos W.B."/>
            <person name="Clum A."/>
            <person name="Lindquist E."/>
            <person name="Daum C."/>
            <person name="Ramamoorthy G.K."/>
            <person name="Gryganskyi A."/>
            <person name="Culley D."/>
            <person name="Magnuson J.K."/>
            <person name="James T.Y."/>
            <person name="O'Malley M.A."/>
            <person name="Stajich J.E."/>
            <person name="Spatafora J.W."/>
            <person name="Visel A."/>
            <person name="Grigoriev I.V."/>
        </authorList>
    </citation>
    <scope>NUCLEOTIDE SEQUENCE [LARGE SCALE GENOMIC DNA]</scope>
    <source>
        <strain evidence="6 7">12-1054</strain>
    </source>
</reference>
<dbReference type="GeneID" id="63786748"/>
<feature type="repeat" description="RCC1" evidence="3">
    <location>
        <begin position="282"/>
        <end position="338"/>
    </location>
</feature>
<feature type="region of interest" description="Disordered" evidence="4">
    <location>
        <begin position="1050"/>
        <end position="1159"/>
    </location>
</feature>
<dbReference type="PROSITE" id="PS50297">
    <property type="entry name" value="ANK_REP_REGION"/>
    <property type="match status" value="1"/>
</dbReference>
<protein>
    <recommendedName>
        <fullName evidence="5">BTB domain-containing protein</fullName>
    </recommendedName>
</protein>
<keyword evidence="2" id="KW-0040">ANK repeat</keyword>
<sequence length="1419" mass="153699">MLHHAYLSGDFTKFKGLVGKSGSTSHFATESSGSYTSSPFQHAGSLPKSKSQVASDVNQVDFEGRTVLHLAASDGRVDFAKQCLLDDTVDITKGDDESGWTALHRALYCGRIEIAVAILAHSPLRDGAVHKGALLATDHEGNSAFDVYNATVPGVSPNLFNRQRGGSDLFTFGSNVNHTLCFADSDDRAYPERVAIKRLPVQGEGIQKFRGNRIRDVSMQKLHTLVLTNDAINNLYTCGFANQGRLGISGSTQFTLKPIALPGQAVAIAAAQDHSLACLSNGDVYTWGAARYGQLGYELESKSPDAFNPEPRKIMKLAKERVLGVAASQVHSVCFTEDTLYTWGLNEGQLGFEIVASEGRTVNSPRKVSAVKEPILQVTANRRATVCLLATREVLVLVNYGYFRLPLQLDRTSTLMSTFRPKSQAACEVVKVASGGQLFAVLTSIGDVFTFSVESVSTDMKPVQMAKQVKILRAWALRKNHLAARDVDVGQDGQLIICTGSGLVFTRSLRKGNKHRADPSSRDYKYSRVPRITRIVQVRASEYGAFGLIRDDVEVLPVAVDSPTLSEDLLCCLPYADDILEDEDSEEEAQSDAGSDAGSVTKVPKHVLNGQAMVKALDFVDQWSHEVDGPELSISLGVKQFPVSKALLCARSPVLKSLLLSDGVHHGISFDGTHVKIHGQYSFVALVIVLHWLHTDLLLITWTGGPYHQPAHLKNVREDVLKLSQLLQLKALSKALASSFVNAPKASLASDCLTLLTGELESTADIRLLLSDGEHKCHSFLVTARSEFFMAMFQGAWLHQRRSDSEVDIVDIDVKHISKRTMQFVMNHIYGDVDAALFDQVEVDQLDDLLEIVLAVLAAATELILPRLREACQAVLARYVHRKNVSALLHEADIYNAEELKEVCLDYCARNLQLMLENGLLNNLTPALMHDLELLTARRQLEKLPVSKSERLLSELIQRHPDVLDLSEKARAKYLAALLLPVNQARLSTLRPGPLESSPMQRRPSEKLNRSAAPSPLIPAIRPADESIFAMEDYDLSELDHRASSMRLDDSRFQIEARRPTDNTASIKTPPSLGAPSPVNDTKLVTSERRGASQSSGNGMRPQPWANKAPGSAVDLRSIMASTPPPRASGPGTAPKAADSTVKVSQKERKKLASTNQGTPIRALPVAESTAVTSPWSIASHSALPSLSLGKTRDNVAFPSLSGASNSVGRKLSSKATIVADSPSTGLVSSPSPHGSSTCSFAPSGRRSSATLPGLQYGSPGSSSAPFARSPISPTIRAAGSSSLAEIIAQENGHKIKVAEYQAKRSMKDIQEQEEREEFERWFAAESLRVQKEEQAALGRSKPTAEANKQAKSRKKYKKTVPASGASAPSNGGTDKKKVMPSQSKPDVATASSPSSSTEPARAAKSLKPTAAAFHPQGH</sequence>
<keyword evidence="7" id="KW-1185">Reference proteome</keyword>
<dbReference type="InterPro" id="IPR002110">
    <property type="entry name" value="Ankyrin_rpt"/>
</dbReference>
<feature type="repeat" description="ANK" evidence="2">
    <location>
        <begin position="63"/>
        <end position="96"/>
    </location>
</feature>
<feature type="compositionally biased region" description="Low complexity" evidence="4">
    <location>
        <begin position="1229"/>
        <end position="1240"/>
    </location>
</feature>
<comment type="caution">
    <text evidence="6">The sequence shown here is derived from an EMBL/GenBank/DDBJ whole genome shotgun (WGS) entry which is preliminary data.</text>
</comment>
<evidence type="ECO:0000313" key="7">
    <source>
        <dbReference type="Proteomes" id="UP000193685"/>
    </source>
</evidence>
<feature type="region of interest" description="Disordered" evidence="4">
    <location>
        <begin position="1222"/>
        <end position="1269"/>
    </location>
</feature>
<dbReference type="Pfam" id="PF00415">
    <property type="entry name" value="RCC1"/>
    <property type="match status" value="1"/>
</dbReference>
<gene>
    <name evidence="6" type="ORF">BCR37DRAFT_384028</name>
</gene>
<dbReference type="InterPro" id="IPR000210">
    <property type="entry name" value="BTB/POZ_dom"/>
</dbReference>
<dbReference type="EMBL" id="MCFI01000026">
    <property type="protein sequence ID" value="ORY75404.1"/>
    <property type="molecule type" value="Genomic_DNA"/>
</dbReference>
<evidence type="ECO:0000313" key="6">
    <source>
        <dbReference type="EMBL" id="ORY75404.1"/>
    </source>
</evidence>
<dbReference type="CDD" id="cd18500">
    <property type="entry name" value="BACK_IBtk"/>
    <property type="match status" value="1"/>
</dbReference>
<dbReference type="OMA" id="FEFVLRY"/>
<dbReference type="RefSeq" id="XP_040722277.1">
    <property type="nucleotide sequence ID" value="XM_040870149.1"/>
</dbReference>
<feature type="region of interest" description="Disordered" evidence="4">
    <location>
        <begin position="1333"/>
        <end position="1419"/>
    </location>
</feature>
<dbReference type="PANTHER" id="PTHR22872">
    <property type="entry name" value="BTK-BINDING PROTEIN-RELATED"/>
    <property type="match status" value="1"/>
</dbReference>
<dbReference type="SMART" id="SM00248">
    <property type="entry name" value="ANK"/>
    <property type="match status" value="2"/>
</dbReference>
<keyword evidence="1" id="KW-0677">Repeat</keyword>
<dbReference type="PROSITE" id="PS50097">
    <property type="entry name" value="BTB"/>
    <property type="match status" value="1"/>
</dbReference>
<feature type="domain" description="BTB" evidence="5">
    <location>
        <begin position="764"/>
        <end position="830"/>
    </location>
</feature>
<dbReference type="SMART" id="SM00225">
    <property type="entry name" value="BTB"/>
    <property type="match status" value="2"/>
</dbReference>
<dbReference type="SUPFAM" id="SSF50985">
    <property type="entry name" value="RCC1/BLIP-II"/>
    <property type="match status" value="1"/>
</dbReference>
<dbReference type="CDD" id="cd18186">
    <property type="entry name" value="BTB_POZ_ZBTB_KLHL-like"/>
    <property type="match status" value="1"/>
</dbReference>
<dbReference type="OrthoDB" id="1893551at2759"/>
<evidence type="ECO:0000256" key="1">
    <source>
        <dbReference type="ARBA" id="ARBA00022737"/>
    </source>
</evidence>
<dbReference type="Pfam" id="PF00651">
    <property type="entry name" value="BTB"/>
    <property type="match status" value="2"/>
</dbReference>
<dbReference type="PANTHER" id="PTHR22872:SF2">
    <property type="entry name" value="INHIBITOR OF BRUTON TYROSINE KINASE"/>
    <property type="match status" value="1"/>
</dbReference>
<dbReference type="InterPro" id="IPR051625">
    <property type="entry name" value="Signaling_Regulatory_Domain"/>
</dbReference>
<dbReference type="STRING" id="56484.A0A1Y2EVW8"/>
<evidence type="ECO:0000256" key="3">
    <source>
        <dbReference type="PROSITE-ProRule" id="PRU00235"/>
    </source>
</evidence>
<evidence type="ECO:0000256" key="4">
    <source>
        <dbReference type="SAM" id="MobiDB-lite"/>
    </source>
</evidence>
<dbReference type="SUPFAM" id="SSF54695">
    <property type="entry name" value="POZ domain"/>
    <property type="match status" value="2"/>
</dbReference>
<organism evidence="6 7">
    <name type="scientific">Protomyces lactucae-debilis</name>
    <dbReference type="NCBI Taxonomy" id="2754530"/>
    <lineage>
        <taxon>Eukaryota</taxon>
        <taxon>Fungi</taxon>
        <taxon>Dikarya</taxon>
        <taxon>Ascomycota</taxon>
        <taxon>Taphrinomycotina</taxon>
        <taxon>Taphrinomycetes</taxon>
        <taxon>Taphrinales</taxon>
        <taxon>Protomycetaceae</taxon>
        <taxon>Protomyces</taxon>
    </lineage>
</organism>
<dbReference type="InterPro" id="IPR036770">
    <property type="entry name" value="Ankyrin_rpt-contain_sf"/>
</dbReference>
<dbReference type="InterPro" id="IPR000408">
    <property type="entry name" value="Reg_chr_condens"/>
</dbReference>
<feature type="compositionally biased region" description="Basic and acidic residues" evidence="4">
    <location>
        <begin position="1050"/>
        <end position="1061"/>
    </location>
</feature>
<feature type="repeat" description="RCC1" evidence="3">
    <location>
        <begin position="338"/>
        <end position="391"/>
    </location>
</feature>
<feature type="repeat" description="RCC1" evidence="3">
    <location>
        <begin position="233"/>
        <end position="281"/>
    </location>
</feature>
<dbReference type="Gene3D" id="1.25.40.20">
    <property type="entry name" value="Ankyrin repeat-containing domain"/>
    <property type="match status" value="1"/>
</dbReference>
<accession>A0A1Y2EVW8</accession>
<dbReference type="Gene3D" id="2.130.10.30">
    <property type="entry name" value="Regulator of chromosome condensation 1/beta-lactamase-inhibitor protein II"/>
    <property type="match status" value="1"/>
</dbReference>
<dbReference type="InterPro" id="IPR009091">
    <property type="entry name" value="RCC1/BLIP-II"/>
</dbReference>
<dbReference type="Pfam" id="PF12796">
    <property type="entry name" value="Ank_2"/>
    <property type="match status" value="1"/>
</dbReference>
<dbReference type="InterPro" id="IPR011333">
    <property type="entry name" value="SKP1/BTB/POZ_sf"/>
</dbReference>
<dbReference type="Gene3D" id="3.30.710.10">
    <property type="entry name" value="Potassium Channel Kv1.1, Chain A"/>
    <property type="match status" value="2"/>
</dbReference>
<proteinExistence type="predicted"/>
<feature type="compositionally biased region" description="Low complexity" evidence="4">
    <location>
        <begin position="1389"/>
        <end position="1404"/>
    </location>
</feature>
<dbReference type="Proteomes" id="UP000193685">
    <property type="component" value="Unassembled WGS sequence"/>
</dbReference>
<name>A0A1Y2EVW8_PROLT</name>
<feature type="region of interest" description="Disordered" evidence="4">
    <location>
        <begin position="989"/>
        <end position="1017"/>
    </location>
</feature>
<evidence type="ECO:0000256" key="2">
    <source>
        <dbReference type="PROSITE-ProRule" id="PRU00023"/>
    </source>
</evidence>
<dbReference type="SUPFAM" id="SSF48403">
    <property type="entry name" value="Ankyrin repeat"/>
    <property type="match status" value="1"/>
</dbReference>
<evidence type="ECO:0000259" key="5">
    <source>
        <dbReference type="PROSITE" id="PS50097"/>
    </source>
</evidence>
<dbReference type="PROSITE" id="PS50012">
    <property type="entry name" value="RCC1_3"/>
    <property type="match status" value="3"/>
</dbReference>
<dbReference type="PROSITE" id="PS50088">
    <property type="entry name" value="ANK_REPEAT"/>
    <property type="match status" value="1"/>
</dbReference>